<dbReference type="Gene3D" id="4.10.240.10">
    <property type="entry name" value="Zn(2)-C6 fungal-type DNA-binding domain"/>
    <property type="match status" value="1"/>
</dbReference>
<dbReference type="GO" id="GO:0005634">
    <property type="term" value="C:nucleus"/>
    <property type="evidence" value="ECO:0007669"/>
    <property type="project" value="UniProtKB-SubCell"/>
</dbReference>
<dbReference type="EMBL" id="CP120629">
    <property type="protein sequence ID" value="WEW59329.1"/>
    <property type="molecule type" value="Genomic_DNA"/>
</dbReference>
<evidence type="ECO:0000256" key="6">
    <source>
        <dbReference type="SAM" id="MobiDB-lite"/>
    </source>
</evidence>
<dbReference type="Pfam" id="PF00172">
    <property type="entry name" value="Zn_clus"/>
    <property type="match status" value="1"/>
</dbReference>
<dbReference type="PROSITE" id="PS00463">
    <property type="entry name" value="ZN2_CY6_FUNGAL_1"/>
    <property type="match status" value="1"/>
</dbReference>
<feature type="region of interest" description="Disordered" evidence="6">
    <location>
        <begin position="150"/>
        <end position="213"/>
    </location>
</feature>
<accession>A0AAF0DJA0</accession>
<keyword evidence="3" id="KW-0238">DNA-binding</keyword>
<dbReference type="PANTHER" id="PTHR37534:SF10">
    <property type="entry name" value="ZN(II)2CYS6 TRANSCRIPTION FACTOR (EUROFUNG)"/>
    <property type="match status" value="1"/>
</dbReference>
<dbReference type="InterPro" id="IPR036864">
    <property type="entry name" value="Zn2-C6_fun-type_DNA-bd_sf"/>
</dbReference>
<evidence type="ECO:0000259" key="7">
    <source>
        <dbReference type="PROSITE" id="PS50048"/>
    </source>
</evidence>
<dbReference type="GO" id="GO:0000981">
    <property type="term" value="F:DNA-binding transcription factor activity, RNA polymerase II-specific"/>
    <property type="evidence" value="ECO:0007669"/>
    <property type="project" value="InterPro"/>
</dbReference>
<protein>
    <recommendedName>
        <fullName evidence="7">Zn(2)-C6 fungal-type domain-containing protein</fullName>
    </recommendedName>
</protein>
<dbReference type="GO" id="GO:0008270">
    <property type="term" value="F:zinc ion binding"/>
    <property type="evidence" value="ECO:0007669"/>
    <property type="project" value="InterPro"/>
</dbReference>
<keyword evidence="4" id="KW-0804">Transcription</keyword>
<comment type="subcellular location">
    <subcellularLocation>
        <location evidence="1">Nucleus</location>
    </subcellularLocation>
</comment>
<feature type="domain" description="Zn(2)-C6 fungal-type" evidence="7">
    <location>
        <begin position="88"/>
        <end position="118"/>
    </location>
</feature>
<dbReference type="GO" id="GO:0045944">
    <property type="term" value="P:positive regulation of transcription by RNA polymerase II"/>
    <property type="evidence" value="ECO:0007669"/>
    <property type="project" value="TreeGrafter"/>
</dbReference>
<feature type="region of interest" description="Disordered" evidence="6">
    <location>
        <begin position="685"/>
        <end position="718"/>
    </location>
</feature>
<evidence type="ECO:0000256" key="2">
    <source>
        <dbReference type="ARBA" id="ARBA00023015"/>
    </source>
</evidence>
<dbReference type="PANTHER" id="PTHR37534">
    <property type="entry name" value="TRANSCRIPTIONAL ACTIVATOR PROTEIN UGA3"/>
    <property type="match status" value="1"/>
</dbReference>
<evidence type="ECO:0000313" key="9">
    <source>
        <dbReference type="Proteomes" id="UP001219355"/>
    </source>
</evidence>
<dbReference type="PROSITE" id="PS50048">
    <property type="entry name" value="ZN2_CY6_FUNGAL_2"/>
    <property type="match status" value="1"/>
</dbReference>
<keyword evidence="2" id="KW-0805">Transcription regulation</keyword>
<dbReference type="AlphaFoldDB" id="A0AAF0DJA0"/>
<feature type="compositionally biased region" description="Polar residues" evidence="6">
    <location>
        <begin position="194"/>
        <end position="212"/>
    </location>
</feature>
<dbReference type="InterPro" id="IPR001138">
    <property type="entry name" value="Zn2Cys6_DnaBD"/>
</dbReference>
<evidence type="ECO:0000313" key="8">
    <source>
        <dbReference type="EMBL" id="WEW59329.1"/>
    </source>
</evidence>
<organism evidence="8 9">
    <name type="scientific">Emydomyces testavorans</name>
    <dbReference type="NCBI Taxonomy" id="2070801"/>
    <lineage>
        <taxon>Eukaryota</taxon>
        <taxon>Fungi</taxon>
        <taxon>Dikarya</taxon>
        <taxon>Ascomycota</taxon>
        <taxon>Pezizomycotina</taxon>
        <taxon>Eurotiomycetes</taxon>
        <taxon>Eurotiomycetidae</taxon>
        <taxon>Onygenales</taxon>
        <taxon>Nannizziopsiaceae</taxon>
        <taxon>Emydomyces</taxon>
    </lineage>
</organism>
<feature type="region of interest" description="Disordered" evidence="6">
    <location>
        <begin position="1"/>
        <end position="24"/>
    </location>
</feature>
<dbReference type="Proteomes" id="UP001219355">
    <property type="component" value="Chromosome 3"/>
</dbReference>
<feature type="compositionally biased region" description="Polar residues" evidence="6">
    <location>
        <begin position="701"/>
        <end position="718"/>
    </location>
</feature>
<name>A0AAF0DJA0_9EURO</name>
<dbReference type="CDD" id="cd00067">
    <property type="entry name" value="GAL4"/>
    <property type="match status" value="1"/>
</dbReference>
<dbReference type="SUPFAM" id="SSF57701">
    <property type="entry name" value="Zn2/Cys6 DNA-binding domain"/>
    <property type="match status" value="1"/>
</dbReference>
<dbReference type="Pfam" id="PF11951">
    <property type="entry name" value="Fungal_trans_2"/>
    <property type="match status" value="1"/>
</dbReference>
<feature type="compositionally biased region" description="Basic and acidic residues" evidence="6">
    <location>
        <begin position="153"/>
        <end position="165"/>
    </location>
</feature>
<keyword evidence="5" id="KW-0539">Nucleus</keyword>
<evidence type="ECO:0000256" key="1">
    <source>
        <dbReference type="ARBA" id="ARBA00004123"/>
    </source>
</evidence>
<dbReference type="InterPro" id="IPR021858">
    <property type="entry name" value="Fun_TF"/>
</dbReference>
<proteinExistence type="predicted"/>
<dbReference type="GO" id="GO:0000976">
    <property type="term" value="F:transcription cis-regulatory region binding"/>
    <property type="evidence" value="ECO:0007669"/>
    <property type="project" value="TreeGrafter"/>
</dbReference>
<keyword evidence="9" id="KW-1185">Reference proteome</keyword>
<evidence type="ECO:0000256" key="4">
    <source>
        <dbReference type="ARBA" id="ARBA00023163"/>
    </source>
</evidence>
<evidence type="ECO:0000256" key="5">
    <source>
        <dbReference type="ARBA" id="ARBA00023242"/>
    </source>
</evidence>
<feature type="compositionally biased region" description="Low complexity" evidence="6">
    <location>
        <begin position="685"/>
        <end position="700"/>
    </location>
</feature>
<gene>
    <name evidence="8" type="ORF">PRK78_004799</name>
</gene>
<reference evidence="8" key="1">
    <citation type="submission" date="2023-03" db="EMBL/GenBank/DDBJ databases">
        <title>Emydomyces testavorans Genome Sequence.</title>
        <authorList>
            <person name="Hoyer L."/>
        </authorList>
    </citation>
    <scope>NUCLEOTIDE SEQUENCE</scope>
    <source>
        <strain evidence="8">16-2883</strain>
    </source>
</reference>
<dbReference type="SMART" id="SM00066">
    <property type="entry name" value="GAL4"/>
    <property type="match status" value="1"/>
</dbReference>
<sequence length="718" mass="82169">METSEIDDLNQKGAYPAVTPASSAWNTPSNALPAPSNVSFGPQYPNTLALWHNPHCIGPLSGPQGFPTQTHTPQRAAEQKKHKRTKSGCFTCRARRVKCDETRPICERCSKGKRECTYPATSVLRKDSQSNLKTGEKYPSIPECELEENEADEVFKETQKTKDAPRQGTFLSQKQSLTRRKIRQSFEKTPNPHNPTGKSPSPDTINPATESPSPVPCPDVEFYLQPSSQLADFPGLKSDVSFFVAYRKQNINYHHYMLKSHTAKFLNEDMMKYAMGYEPLLFAIVAFSAYHYSIAHPNGKIYTFLQYYNKSVSLLLKSLQGGEKHDDAMLLTILQLTTLELLVKIAQCDGQEFVGDWVNLIDHHQAAYRMLLELYTPESIHVDDFHRHILLWYARYDVMAGLMSGRSLVLSREWYTADEEFSMQDSVNNPDDLNKKVMAWGARTRRFALDMASLVAKMSHGLITIEQFMIEKEIIDDSLEKQRQFLESMKDPRYLVLSYPHQKPLGPGEVFDPYEPGIIYGDELWDVNFCAMELVTTTILFKYQTGLILHNLDYSELKQMAMGQCQRIETLDRWPHPVEGMRLLFMSPLGMVGFFLPQEEEYIMWCRRKLALMEQLGYVYPPSFRAKMADLWKTPSINHWWLPNDEAYPKIVREIRAWTTERVIDPRDTFREAVRDIKAVLGTMSLEDSSTPGSSPSVNSTACTEQSPGQTPEEQPKR</sequence>
<evidence type="ECO:0000256" key="3">
    <source>
        <dbReference type="ARBA" id="ARBA00023125"/>
    </source>
</evidence>